<keyword evidence="7 9" id="KW-1133">Transmembrane helix</keyword>
<dbReference type="InterPro" id="IPR051124">
    <property type="entry name" value="Phosphate_Transport_Permease"/>
</dbReference>
<dbReference type="InterPro" id="IPR000515">
    <property type="entry name" value="MetI-like"/>
</dbReference>
<dbReference type="EMBL" id="AP019309">
    <property type="protein sequence ID" value="BBH25364.1"/>
    <property type="molecule type" value="Genomic_DNA"/>
</dbReference>
<sequence length="314" mass="33110">MHLDTTVTKNTSVFGSRSSRSATEKAAAVIFAICAAVSVVAVVSITGYMIYSGAPALFKVGPAEILFHTVWEPTAGKFGIAYIILTSIVGTAFAVLIGVPIGILTAVALSELCTPRLKRILKAAIELLAGIPSVIYGLLGILIINPAMYSLEKLIFAHDSSHQFTGGSNLIAAILVLVIMILPTLINVSSTAIDAVPQHLRMSSRALGATQIQTIFKVVIPAAKNGILSAIVLGVGRAIGEAMAILLVAGNSVNLPLPFNSVRFLTTAIVSEMSYSSGLHRQVLFTIGLVLFIFIMIINIVLQRIMKKGAEDGK</sequence>
<gene>
    <name evidence="12" type="primary">pstC</name>
    <name evidence="12" type="ORF">SG0102_02980</name>
</gene>
<dbReference type="GO" id="GO:0006817">
    <property type="term" value="P:phosphate ion transport"/>
    <property type="evidence" value="ECO:0007669"/>
    <property type="project" value="UniProtKB-KW"/>
</dbReference>
<dbReference type="FunCoup" id="A0A3G9JRD6">
    <property type="interactions" value="254"/>
</dbReference>
<keyword evidence="4 10" id="KW-1003">Cell membrane</keyword>
<dbReference type="Pfam" id="PF00528">
    <property type="entry name" value="BPD_transp_1"/>
    <property type="match status" value="1"/>
</dbReference>
<feature type="transmembrane region" description="Helical" evidence="9">
    <location>
        <begin position="26"/>
        <end position="51"/>
    </location>
</feature>
<keyword evidence="6 9" id="KW-0812">Transmembrane</keyword>
<evidence type="ECO:0000256" key="1">
    <source>
        <dbReference type="ARBA" id="ARBA00004651"/>
    </source>
</evidence>
<dbReference type="InterPro" id="IPR035906">
    <property type="entry name" value="MetI-like_sf"/>
</dbReference>
<feature type="transmembrane region" description="Helical" evidence="9">
    <location>
        <begin position="80"/>
        <end position="109"/>
    </location>
</feature>
<dbReference type="GO" id="GO:0005886">
    <property type="term" value="C:plasma membrane"/>
    <property type="evidence" value="ECO:0007669"/>
    <property type="project" value="UniProtKB-SubCell"/>
</dbReference>
<evidence type="ECO:0000256" key="10">
    <source>
        <dbReference type="RuleBase" id="RU363054"/>
    </source>
</evidence>
<evidence type="ECO:0000256" key="6">
    <source>
        <dbReference type="ARBA" id="ARBA00022692"/>
    </source>
</evidence>
<dbReference type="InParanoid" id="A0A3G9JRD6"/>
<evidence type="ECO:0000313" key="13">
    <source>
        <dbReference type="Proteomes" id="UP000268059"/>
    </source>
</evidence>
<evidence type="ECO:0000256" key="9">
    <source>
        <dbReference type="RuleBase" id="RU363032"/>
    </source>
</evidence>
<dbReference type="GO" id="GO:0005315">
    <property type="term" value="F:phosphate transmembrane transporter activity"/>
    <property type="evidence" value="ECO:0007669"/>
    <property type="project" value="InterPro"/>
</dbReference>
<keyword evidence="13" id="KW-1185">Reference proteome</keyword>
<dbReference type="PANTHER" id="PTHR30425">
    <property type="entry name" value="PHOSPHATE TRANSPORT SYSTEM PERMEASE PROTEIN PST"/>
    <property type="match status" value="1"/>
</dbReference>
<feature type="transmembrane region" description="Helical" evidence="9">
    <location>
        <begin position="283"/>
        <end position="302"/>
    </location>
</feature>
<evidence type="ECO:0000256" key="7">
    <source>
        <dbReference type="ARBA" id="ARBA00022989"/>
    </source>
</evidence>
<protein>
    <recommendedName>
        <fullName evidence="10">Phosphate transport system permease protein</fullName>
    </recommendedName>
</protein>
<reference evidence="12 13" key="1">
    <citation type="submission" date="2018-11" db="EMBL/GenBank/DDBJ databases">
        <title>Novel Erysipelotrichaceae bacterium isolated from small intestine of a swine.</title>
        <authorList>
            <person name="Kim J.S."/>
            <person name="Choe H."/>
            <person name="Lee Y.R."/>
            <person name="Kim K.M."/>
            <person name="Park D.S."/>
        </authorList>
    </citation>
    <scope>NUCLEOTIDE SEQUENCE [LARGE SCALE GENOMIC DNA]</scope>
    <source>
        <strain evidence="12 13">SG0102</strain>
    </source>
</reference>
<evidence type="ECO:0000259" key="11">
    <source>
        <dbReference type="PROSITE" id="PS50928"/>
    </source>
</evidence>
<proteinExistence type="inferred from homology"/>
<keyword evidence="3 9" id="KW-0813">Transport</keyword>
<dbReference type="InterPro" id="IPR011864">
    <property type="entry name" value="Phosphate_PstC"/>
</dbReference>
<evidence type="ECO:0000256" key="5">
    <source>
        <dbReference type="ARBA" id="ARBA00022592"/>
    </source>
</evidence>
<dbReference type="SUPFAM" id="SSF161098">
    <property type="entry name" value="MetI-like"/>
    <property type="match status" value="1"/>
</dbReference>
<feature type="transmembrane region" description="Helical" evidence="9">
    <location>
        <begin position="121"/>
        <end position="144"/>
    </location>
</feature>
<dbReference type="NCBIfam" id="TIGR02138">
    <property type="entry name" value="phosphate_pstC"/>
    <property type="match status" value="1"/>
</dbReference>
<evidence type="ECO:0000313" key="12">
    <source>
        <dbReference type="EMBL" id="BBH25364.1"/>
    </source>
</evidence>
<name>A0A3G9JRD6_9FIRM</name>
<evidence type="ECO:0000256" key="8">
    <source>
        <dbReference type="ARBA" id="ARBA00023136"/>
    </source>
</evidence>
<evidence type="ECO:0000256" key="4">
    <source>
        <dbReference type="ARBA" id="ARBA00022475"/>
    </source>
</evidence>
<dbReference type="PANTHER" id="PTHR30425:SF1">
    <property type="entry name" value="PHOSPHATE TRANSPORT SYSTEM PERMEASE PROTEIN PSTC"/>
    <property type="match status" value="1"/>
</dbReference>
<organism evidence="12 13">
    <name type="scientific">Intestinibaculum porci</name>
    <dbReference type="NCBI Taxonomy" id="2487118"/>
    <lineage>
        <taxon>Bacteria</taxon>
        <taxon>Bacillati</taxon>
        <taxon>Bacillota</taxon>
        <taxon>Erysipelotrichia</taxon>
        <taxon>Erysipelotrichales</taxon>
        <taxon>Erysipelotrichaceae</taxon>
        <taxon>Intestinibaculum</taxon>
    </lineage>
</organism>
<dbReference type="PROSITE" id="PS50928">
    <property type="entry name" value="ABC_TM1"/>
    <property type="match status" value="1"/>
</dbReference>
<evidence type="ECO:0000256" key="3">
    <source>
        <dbReference type="ARBA" id="ARBA00022448"/>
    </source>
</evidence>
<feature type="domain" description="ABC transmembrane type-1" evidence="11">
    <location>
        <begin position="84"/>
        <end position="302"/>
    </location>
</feature>
<dbReference type="CDD" id="cd06261">
    <property type="entry name" value="TM_PBP2"/>
    <property type="match status" value="1"/>
</dbReference>
<accession>A0A3G9JRD6</accession>
<feature type="transmembrane region" description="Helical" evidence="9">
    <location>
        <begin position="227"/>
        <end position="249"/>
    </location>
</feature>
<comment type="subcellular location">
    <subcellularLocation>
        <location evidence="1 9">Cell membrane</location>
        <topology evidence="1 9">Multi-pass membrane protein</topology>
    </subcellularLocation>
</comment>
<comment type="function">
    <text evidence="10">Part of the binding-protein-dependent transport system for phosphate; probably responsible for the translocation of the substrate across the membrane.</text>
</comment>
<dbReference type="RefSeq" id="WP_125120750.1">
    <property type="nucleotide sequence ID" value="NZ_JAQYAJ010000063.1"/>
</dbReference>
<keyword evidence="5 10" id="KW-0592">Phosphate transport</keyword>
<keyword evidence="8 9" id="KW-0472">Membrane</keyword>
<dbReference type="Gene3D" id="1.10.3720.10">
    <property type="entry name" value="MetI-like"/>
    <property type="match status" value="1"/>
</dbReference>
<evidence type="ECO:0000256" key="2">
    <source>
        <dbReference type="ARBA" id="ARBA00007069"/>
    </source>
</evidence>
<feature type="transmembrane region" description="Helical" evidence="9">
    <location>
        <begin position="170"/>
        <end position="196"/>
    </location>
</feature>
<dbReference type="Proteomes" id="UP000268059">
    <property type="component" value="Chromosome"/>
</dbReference>
<dbReference type="OrthoDB" id="9785113at2"/>
<dbReference type="KEGG" id="ebm:SG0102_02980"/>
<comment type="similarity">
    <text evidence="2 10">Belongs to the binding-protein-dependent transport system permease family. CysTW subfamily.</text>
</comment>
<dbReference type="AlphaFoldDB" id="A0A3G9JRD6"/>